<dbReference type="InterPro" id="IPR026592">
    <property type="entry name" value="BamE"/>
</dbReference>
<dbReference type="InterPro" id="IPR037873">
    <property type="entry name" value="BamE-like"/>
</dbReference>
<keyword evidence="2" id="KW-0472">Membrane</keyword>
<dbReference type="PROSITE" id="PS51257">
    <property type="entry name" value="PROKAR_LIPOPROTEIN"/>
    <property type="match status" value="1"/>
</dbReference>
<sequence>MARHPALVNIRILTLLALPALAGCAYLPPMPERPRDVFTTPIVNRGHPVTEDQIAQITTGVSTRADVQALLGSPSQTSTFSDNSWYYISGVTQLRPARSMALRSQRVVAIDFNPAGTVAEIRQLDFTQGDMPRVNFVERETPSPGNERTLMQALFGNVGRIGPNPSGNAGILPAGGPVAGGGR</sequence>
<evidence type="ECO:0000313" key="6">
    <source>
        <dbReference type="Proteomes" id="UP001305521"/>
    </source>
</evidence>
<gene>
    <name evidence="5" type="primary">bamE</name>
    <name evidence="5" type="ORF">R9Z33_22040</name>
</gene>
<dbReference type="EMBL" id="CP137852">
    <property type="protein sequence ID" value="WPB84761.1"/>
    <property type="molecule type" value="Genomic_DNA"/>
</dbReference>
<evidence type="ECO:0000313" key="5">
    <source>
        <dbReference type="EMBL" id="WPB84761.1"/>
    </source>
</evidence>
<evidence type="ECO:0000256" key="3">
    <source>
        <dbReference type="ARBA" id="ARBA00023237"/>
    </source>
</evidence>
<keyword evidence="6" id="KW-1185">Reference proteome</keyword>
<keyword evidence="3" id="KW-0998">Cell outer membrane</keyword>
<evidence type="ECO:0000256" key="2">
    <source>
        <dbReference type="ARBA" id="ARBA00023136"/>
    </source>
</evidence>
<dbReference type="RefSeq" id="WP_318648725.1">
    <property type="nucleotide sequence ID" value="NZ_CP137852.1"/>
</dbReference>
<accession>A0ABZ0PH11</accession>
<evidence type="ECO:0000259" key="4">
    <source>
        <dbReference type="Pfam" id="PF04355"/>
    </source>
</evidence>
<dbReference type="Gene3D" id="3.30.1450.10">
    <property type="match status" value="1"/>
</dbReference>
<dbReference type="PANTHER" id="PTHR37482">
    <property type="entry name" value="OUTER MEMBRANE PROTEIN ASSEMBLY FACTOR BAME"/>
    <property type="match status" value="1"/>
</dbReference>
<proteinExistence type="predicted"/>
<name>A0ABZ0PH11_9PROT</name>
<keyword evidence="1" id="KW-0732">Signal</keyword>
<dbReference type="Proteomes" id="UP001305521">
    <property type="component" value="Chromosome"/>
</dbReference>
<evidence type="ECO:0000256" key="1">
    <source>
        <dbReference type="ARBA" id="ARBA00022729"/>
    </source>
</evidence>
<dbReference type="Pfam" id="PF04355">
    <property type="entry name" value="BamE"/>
    <property type="match status" value="1"/>
</dbReference>
<reference evidence="5 6" key="1">
    <citation type="submission" date="2023-11" db="EMBL/GenBank/DDBJ databases">
        <title>Arctic aerobic anoxygenic photoheterotroph Sediminicoccus rosea KRV36 adapts its photosynthesis to long days of polar summer.</title>
        <authorList>
            <person name="Tomasch J."/>
            <person name="Kopejtka K."/>
            <person name="Bily T."/>
            <person name="Gardiner A.T."/>
            <person name="Gardian Z."/>
            <person name="Shivaramu S."/>
            <person name="Koblizek M."/>
            <person name="Engelhardt F."/>
            <person name="Kaftan D."/>
        </authorList>
    </citation>
    <scope>NUCLEOTIDE SEQUENCE [LARGE SCALE GENOMIC DNA]</scope>
    <source>
        <strain evidence="5 6">R-30</strain>
    </source>
</reference>
<protein>
    <submittedName>
        <fullName evidence="5">Outer membrane protein assembly factor BamE</fullName>
    </submittedName>
</protein>
<dbReference type="PANTHER" id="PTHR37482:SF1">
    <property type="entry name" value="OUTER MEMBRANE PROTEIN ASSEMBLY FACTOR BAME"/>
    <property type="match status" value="1"/>
</dbReference>
<organism evidence="5 6">
    <name type="scientific">Sediminicoccus rosea</name>
    <dbReference type="NCBI Taxonomy" id="1225128"/>
    <lineage>
        <taxon>Bacteria</taxon>
        <taxon>Pseudomonadati</taxon>
        <taxon>Pseudomonadota</taxon>
        <taxon>Alphaproteobacteria</taxon>
        <taxon>Acetobacterales</taxon>
        <taxon>Roseomonadaceae</taxon>
        <taxon>Sediminicoccus</taxon>
    </lineage>
</organism>
<feature type="domain" description="Outer membrane protein assembly factor BamE" evidence="4">
    <location>
        <begin position="49"/>
        <end position="120"/>
    </location>
</feature>
<dbReference type="InterPro" id="IPR007450">
    <property type="entry name" value="BamE_dom"/>
</dbReference>